<organism evidence="2 3">
    <name type="scientific">Bursaphelenchus xylophilus</name>
    <name type="common">Pinewood nematode worm</name>
    <name type="synonym">Aphelenchoides xylophilus</name>
    <dbReference type="NCBI Taxonomy" id="6326"/>
    <lineage>
        <taxon>Eukaryota</taxon>
        <taxon>Metazoa</taxon>
        <taxon>Ecdysozoa</taxon>
        <taxon>Nematoda</taxon>
        <taxon>Chromadorea</taxon>
        <taxon>Rhabditida</taxon>
        <taxon>Tylenchina</taxon>
        <taxon>Tylenchomorpha</taxon>
        <taxon>Aphelenchoidea</taxon>
        <taxon>Aphelenchoididae</taxon>
        <taxon>Bursaphelenchus</taxon>
    </lineage>
</organism>
<keyword evidence="3" id="KW-1185">Reference proteome</keyword>
<name>A0A7I8XP35_BURXY</name>
<reference evidence="2" key="1">
    <citation type="submission" date="2020-09" db="EMBL/GenBank/DDBJ databases">
        <authorList>
            <person name="Kikuchi T."/>
        </authorList>
    </citation>
    <scope>NUCLEOTIDE SEQUENCE</scope>
    <source>
        <strain evidence="2">Ka4C1</strain>
    </source>
</reference>
<dbReference type="Proteomes" id="UP000582659">
    <property type="component" value="Unassembled WGS sequence"/>
</dbReference>
<evidence type="ECO:0000313" key="3">
    <source>
        <dbReference type="Proteomes" id="UP000659654"/>
    </source>
</evidence>
<dbReference type="AlphaFoldDB" id="A0A7I8XP35"/>
<dbReference type="EMBL" id="CAJFCV020000001">
    <property type="protein sequence ID" value="CAG9088944.1"/>
    <property type="molecule type" value="Genomic_DNA"/>
</dbReference>
<dbReference type="Proteomes" id="UP000659654">
    <property type="component" value="Unassembled WGS sequence"/>
</dbReference>
<protein>
    <submittedName>
        <fullName evidence="2">(pine wood nematode) hypothetical protein</fullName>
    </submittedName>
</protein>
<comment type="caution">
    <text evidence="2">The sequence shown here is derived from an EMBL/GenBank/DDBJ whole genome shotgun (WGS) entry which is preliminary data.</text>
</comment>
<evidence type="ECO:0000313" key="2">
    <source>
        <dbReference type="EMBL" id="CAD5211699.1"/>
    </source>
</evidence>
<dbReference type="EMBL" id="CAJFDI010000001">
    <property type="protein sequence ID" value="CAD5211699.1"/>
    <property type="molecule type" value="Genomic_DNA"/>
</dbReference>
<accession>A0A7I8XP35</accession>
<sequence>MIYHHFLTTKSSRKAMDPWKTTQIQQHHSQLRPRTAPFRRDSDQRQKHHGIYSVQFLCCDSDFTTHLSNSGSLEHISRLLLSMPQLRPRTAPWPRLKPTTETTWNILLQDFTAYPKYPKCLPPIFHYEPKHHLHSRHTPFHLQHPSSPPTRTAPLLRSTPTTLLPYHTLFRIDLQAPYNGYL</sequence>
<proteinExistence type="predicted"/>
<evidence type="ECO:0000256" key="1">
    <source>
        <dbReference type="SAM" id="MobiDB-lite"/>
    </source>
</evidence>
<gene>
    <name evidence="2" type="ORF">BXYJ_LOCUS2559</name>
</gene>
<feature type="region of interest" description="Disordered" evidence="1">
    <location>
        <begin position="23"/>
        <end position="46"/>
    </location>
</feature>